<keyword evidence="1" id="KW-0812">Transmembrane</keyword>
<evidence type="ECO:0000313" key="2">
    <source>
        <dbReference type="EMBL" id="QUT44212.1"/>
    </source>
</evidence>
<dbReference type="Proteomes" id="UP000679226">
    <property type="component" value="Chromosome"/>
</dbReference>
<gene>
    <name evidence="2" type="ORF">INE88_01002</name>
</gene>
<dbReference type="AlphaFoldDB" id="A0A975Q562"/>
<evidence type="ECO:0000313" key="3">
    <source>
        <dbReference type="Proteomes" id="UP000679226"/>
    </source>
</evidence>
<dbReference type="KEGG" id="beg:INE88_01002"/>
<keyword evidence="1" id="KW-1133">Transmembrane helix</keyword>
<dbReference type="EMBL" id="CP072227">
    <property type="protein sequence ID" value="QUT44212.1"/>
    <property type="molecule type" value="Genomic_DNA"/>
</dbReference>
<sequence length="77" mass="8907">MSLLRIRGFAHIFVYVSSISGPRGSQRQAECQENKKLFFHVILFLNDSILMITKVSHWYVNGLLAHLMNCYMGAKQF</sequence>
<keyword evidence="1" id="KW-0472">Membrane</keyword>
<proteinExistence type="predicted"/>
<reference evidence="2" key="1">
    <citation type="journal article" date="2021" name="PLoS Genet.">
        <title>Mobile Type VI secretion system loci of the gut Bacteroidales display extensive intra-ecosystem transfer, multi-species spread and geographical clustering.</title>
        <authorList>
            <person name="Garcia-Bayona L."/>
            <person name="Coyne M.J."/>
            <person name="Comstock L.E."/>
        </authorList>
    </citation>
    <scope>NUCLEOTIDE SEQUENCE</scope>
    <source>
        <strain evidence="2">CL11T00C20</strain>
    </source>
</reference>
<evidence type="ECO:0000256" key="1">
    <source>
        <dbReference type="SAM" id="Phobius"/>
    </source>
</evidence>
<feature type="transmembrane region" description="Helical" evidence="1">
    <location>
        <begin position="37"/>
        <end position="59"/>
    </location>
</feature>
<organism evidence="2 3">
    <name type="scientific">Bacteroides eggerthii</name>
    <dbReference type="NCBI Taxonomy" id="28111"/>
    <lineage>
        <taxon>Bacteria</taxon>
        <taxon>Pseudomonadati</taxon>
        <taxon>Bacteroidota</taxon>
        <taxon>Bacteroidia</taxon>
        <taxon>Bacteroidales</taxon>
        <taxon>Bacteroidaceae</taxon>
        <taxon>Bacteroides</taxon>
    </lineage>
</organism>
<accession>A0A975Q562</accession>
<name>A0A975Q562_9BACE</name>
<protein>
    <submittedName>
        <fullName evidence="2">Uncharacterized protein</fullName>
    </submittedName>
</protein>